<dbReference type="Pfam" id="PF13289">
    <property type="entry name" value="SIR2_2"/>
    <property type="match status" value="1"/>
</dbReference>
<dbReference type="eggNOG" id="COG0457">
    <property type="taxonomic scope" value="Bacteria"/>
</dbReference>
<accession>W0N2J8</accession>
<dbReference type="AlphaFoldDB" id="W0N2J8"/>
<dbReference type="GO" id="GO:0000030">
    <property type="term" value="F:mannosyltransferase activity"/>
    <property type="evidence" value="ECO:0007669"/>
    <property type="project" value="TreeGrafter"/>
</dbReference>
<dbReference type="InterPro" id="IPR011990">
    <property type="entry name" value="TPR-like_helical_dom_sf"/>
</dbReference>
<dbReference type="STRING" id="1357279.N018_04980"/>
<dbReference type="Gene3D" id="1.25.40.10">
    <property type="entry name" value="Tetratricopeptide repeat domain"/>
    <property type="match status" value="1"/>
</dbReference>
<keyword evidence="1" id="KW-0802">TPR repeat</keyword>
<dbReference type="Pfam" id="PF13181">
    <property type="entry name" value="TPR_8"/>
    <property type="match status" value="2"/>
</dbReference>
<dbReference type="HOGENOM" id="CLU_012399_0_0_6"/>
<dbReference type="RefSeq" id="WP_025388960.1">
    <property type="nucleotide sequence ID" value="NZ_CP007014.1"/>
</dbReference>
<dbReference type="EMBL" id="CP007014">
    <property type="protein sequence ID" value="AHG43498.1"/>
    <property type="molecule type" value="Genomic_DNA"/>
</dbReference>
<dbReference type="Proteomes" id="UP000019089">
    <property type="component" value="Chromosome"/>
</dbReference>
<dbReference type="PANTHER" id="PTHR44216">
    <property type="entry name" value="PROTEIN O-MANNOSYL-TRANSFERASE TMTC2"/>
    <property type="match status" value="1"/>
</dbReference>
<feature type="repeat" description="TPR" evidence="1">
    <location>
        <begin position="449"/>
        <end position="482"/>
    </location>
</feature>
<dbReference type="SMART" id="SM00386">
    <property type="entry name" value="HAT"/>
    <property type="match status" value="5"/>
</dbReference>
<dbReference type="PROSITE" id="PS50005">
    <property type="entry name" value="TPR"/>
    <property type="match status" value="2"/>
</dbReference>
<dbReference type="SUPFAM" id="SSF52467">
    <property type="entry name" value="DHS-like NAD/FAD-binding domain"/>
    <property type="match status" value="1"/>
</dbReference>
<dbReference type="InterPro" id="IPR003107">
    <property type="entry name" value="HAT"/>
</dbReference>
<dbReference type="InterPro" id="IPR052384">
    <property type="entry name" value="TMTC_O-mannosyltransferase"/>
</dbReference>
<dbReference type="SMART" id="SM00028">
    <property type="entry name" value="TPR"/>
    <property type="match status" value="4"/>
</dbReference>
<feature type="repeat" description="TPR" evidence="1">
    <location>
        <begin position="484"/>
        <end position="517"/>
    </location>
</feature>
<dbReference type="SUPFAM" id="SSF48452">
    <property type="entry name" value="TPR-like"/>
    <property type="match status" value="1"/>
</dbReference>
<evidence type="ECO:0000313" key="2">
    <source>
        <dbReference type="EMBL" id="AHG43498.1"/>
    </source>
</evidence>
<dbReference type="GO" id="GO:0006396">
    <property type="term" value="P:RNA processing"/>
    <property type="evidence" value="ECO:0007669"/>
    <property type="project" value="InterPro"/>
</dbReference>
<organism evidence="2 3">
    <name type="scientific">Pseudomonas syringae CC1557</name>
    <dbReference type="NCBI Taxonomy" id="1357279"/>
    <lineage>
        <taxon>Bacteria</taxon>
        <taxon>Pseudomonadati</taxon>
        <taxon>Pseudomonadota</taxon>
        <taxon>Gammaproteobacteria</taxon>
        <taxon>Pseudomonadales</taxon>
        <taxon>Pseudomonadaceae</taxon>
        <taxon>Pseudomonas</taxon>
        <taxon>Pseudomonas syringae</taxon>
    </lineage>
</organism>
<evidence type="ECO:0000256" key="1">
    <source>
        <dbReference type="PROSITE-ProRule" id="PRU00339"/>
    </source>
</evidence>
<dbReference type="Pfam" id="PF14559">
    <property type="entry name" value="TPR_19"/>
    <property type="match status" value="1"/>
</dbReference>
<dbReference type="eggNOG" id="COG0846">
    <property type="taxonomic scope" value="Bacteria"/>
</dbReference>
<evidence type="ECO:0000313" key="3">
    <source>
        <dbReference type="Proteomes" id="UP000019089"/>
    </source>
</evidence>
<dbReference type="GO" id="GO:0035269">
    <property type="term" value="P:protein O-linked glycosylation via mannose"/>
    <property type="evidence" value="ECO:0007669"/>
    <property type="project" value="TreeGrafter"/>
</dbReference>
<reference evidence="2 3" key="1">
    <citation type="submission" date="2013-12" db="EMBL/GenBank/DDBJ databases">
        <title>Interactions Between Genome Architecture and Virulence Genes in Pseudomonas syringae, strain CC1557 as a model.</title>
        <authorList>
            <person name="Baltrus D."/>
            <person name="Hockett K."/>
            <person name="Karlsrud E."/>
            <person name="Dougherty K."/>
            <person name="Nishimura M."/>
        </authorList>
    </citation>
    <scope>NUCLEOTIDE SEQUENCE [LARGE SCALE GENOMIC DNA]</scope>
    <source>
        <strain evidence="2 3">CC1557</strain>
    </source>
</reference>
<dbReference type="InterPro" id="IPR019734">
    <property type="entry name" value="TPR_rpt"/>
</dbReference>
<proteinExistence type="predicted"/>
<protein>
    <submittedName>
        <fullName evidence="2">Uncharacterized protein</fullName>
    </submittedName>
</protein>
<dbReference type="Gene3D" id="3.40.50.1220">
    <property type="entry name" value="TPP-binding domain"/>
    <property type="match status" value="1"/>
</dbReference>
<dbReference type="PANTHER" id="PTHR44216:SF3">
    <property type="entry name" value="PROTEIN O-MANNOSYL-TRANSFERASE TMTC2"/>
    <property type="match status" value="1"/>
</dbReference>
<sequence>MPHNEVQEWTLEGVLDELARLDGSMHDRHFAFILGSGASFSSNIPTGKDLAQRWLTDLHLRECRNGQSIQEWTKESGIGNGELTFETAAEFYPQIFERRFRGDRESGYAELEKHMDGKTPSLGYTLLAEIIQETRHKVVITTNFDNLVADALSMHAHQSPLVVAHESLVGFVRPQLRRPLVAKIHRDLYFNPINDHDGVSNLEEGWKIALKKLFQYFTPVVVGYGGNDGSLMGLLNSLELGDIAGRMIWCYRNGSPPPLLAQEVLAKHDGIKVQIPGFDEFMLQLAAKLVPNFDLNRISERTEELGKKSAERYRKQAEQLIKSLEKGTEEQLNTRRVMAQSVHSKKSWWSWEIEAVAASAPEEKEEIYKQGLSQFPDSPELLYNYAIFLAATKNDPDSAKSMYEKALKLAPKDHEILHNYAEIVINHDGDYSKALELLEEALSIAPEDSDVIGLYAEALVKNKELSRASKVYQKAVKNHPDNADISLSYADFLSDHLNNYDLAEKYYQRAMELNPHNVLILLNYAKFLAFQYMKSNEAKQIIQKAVELYPDNLKVKETHDAILKILTPAPARKNARKKSDSINIQQ</sequence>
<dbReference type="KEGG" id="psyr:N018_04980"/>
<dbReference type="InterPro" id="IPR029035">
    <property type="entry name" value="DHS-like_NAD/FAD-binding_dom"/>
</dbReference>
<gene>
    <name evidence="2" type="ORF">N018_04980</name>
</gene>
<name>W0N2J8_PSESX</name>